<organism evidence="3 4">
    <name type="scientific">Scyliorhinus torazame</name>
    <name type="common">Cloudy catshark</name>
    <name type="synonym">Catulus torazame</name>
    <dbReference type="NCBI Taxonomy" id="75743"/>
    <lineage>
        <taxon>Eukaryota</taxon>
        <taxon>Metazoa</taxon>
        <taxon>Chordata</taxon>
        <taxon>Craniata</taxon>
        <taxon>Vertebrata</taxon>
        <taxon>Chondrichthyes</taxon>
        <taxon>Elasmobranchii</taxon>
        <taxon>Galeomorphii</taxon>
        <taxon>Galeoidea</taxon>
        <taxon>Carcharhiniformes</taxon>
        <taxon>Scyliorhinidae</taxon>
        <taxon>Scyliorhinus</taxon>
    </lineage>
</organism>
<dbReference type="Pfam" id="PF04832">
    <property type="entry name" value="SOUL"/>
    <property type="match status" value="1"/>
</dbReference>
<name>A0A401PC82_SCYTO</name>
<evidence type="ECO:0000313" key="4">
    <source>
        <dbReference type="Proteomes" id="UP000288216"/>
    </source>
</evidence>
<dbReference type="PANTHER" id="PTHR11220:SF1">
    <property type="entry name" value="HEME-BINDING PROTEIN 2"/>
    <property type="match status" value="1"/>
</dbReference>
<evidence type="ECO:0000313" key="3">
    <source>
        <dbReference type="EMBL" id="GCB70718.1"/>
    </source>
</evidence>
<gene>
    <name evidence="3" type="ORF">scyTo_0008654</name>
</gene>
<dbReference type="AlphaFoldDB" id="A0A401PC82"/>
<keyword evidence="4" id="KW-1185">Reference proteome</keyword>
<dbReference type="Proteomes" id="UP000288216">
    <property type="component" value="Unassembled WGS sequence"/>
</dbReference>
<dbReference type="SUPFAM" id="SSF55136">
    <property type="entry name" value="Probable bacterial effector-binding domain"/>
    <property type="match status" value="1"/>
</dbReference>
<dbReference type="InterPro" id="IPR006917">
    <property type="entry name" value="SOUL_heme-bd"/>
</dbReference>
<dbReference type="GO" id="GO:0020037">
    <property type="term" value="F:heme binding"/>
    <property type="evidence" value="ECO:0007669"/>
    <property type="project" value="TreeGrafter"/>
</dbReference>
<keyword evidence="2" id="KW-0732">Signal</keyword>
<dbReference type="InterPro" id="IPR011256">
    <property type="entry name" value="Reg_factor_effector_dom_sf"/>
</dbReference>
<dbReference type="PANTHER" id="PTHR11220">
    <property type="entry name" value="HEME-BINDING PROTEIN-RELATED"/>
    <property type="match status" value="1"/>
</dbReference>
<comment type="caution">
    <text evidence="3">The sequence shown here is derived from an EMBL/GenBank/DDBJ whole genome shotgun (WGS) entry which is preliminary data.</text>
</comment>
<protein>
    <recommendedName>
        <fullName evidence="5">Secreted protein</fullName>
    </recommendedName>
</protein>
<dbReference type="Gene3D" id="3.20.80.10">
    <property type="entry name" value="Regulatory factor, effector binding domain"/>
    <property type="match status" value="1"/>
</dbReference>
<feature type="signal peptide" evidence="2">
    <location>
        <begin position="1"/>
        <end position="19"/>
    </location>
</feature>
<comment type="similarity">
    <text evidence="1">Belongs to the HEBP family.</text>
</comment>
<dbReference type="EMBL" id="BFAA01003360">
    <property type="protein sequence ID" value="GCB70718.1"/>
    <property type="molecule type" value="Genomic_DNA"/>
</dbReference>
<feature type="chain" id="PRO_5019078384" description="Secreted protein" evidence="2">
    <location>
        <begin position="20"/>
        <end position="134"/>
    </location>
</feature>
<dbReference type="OrthoDB" id="6424451at2759"/>
<sequence length="134" mass="15275">MLLAVFVVAGTLAFQGVSGRRYRPPIFLEPRECLEFEVLCNVSDFQARSYNSSRWVGVPFPNVSEFRRSFRCLKRYAKGQNSQGLPILMTAQFLVSFNGSRPLSLFWLLPKNRQVNPPLPVNGSRVSTYPISWT</sequence>
<reference evidence="3 4" key="1">
    <citation type="journal article" date="2018" name="Nat. Ecol. Evol.">
        <title>Shark genomes provide insights into elasmobranch evolution and the origin of vertebrates.</title>
        <authorList>
            <person name="Hara Y"/>
            <person name="Yamaguchi K"/>
            <person name="Onimaru K"/>
            <person name="Kadota M"/>
            <person name="Koyanagi M"/>
            <person name="Keeley SD"/>
            <person name="Tatsumi K"/>
            <person name="Tanaka K"/>
            <person name="Motone F"/>
            <person name="Kageyama Y"/>
            <person name="Nozu R"/>
            <person name="Adachi N"/>
            <person name="Nishimura O"/>
            <person name="Nakagawa R"/>
            <person name="Tanegashima C"/>
            <person name="Kiyatake I"/>
            <person name="Matsumoto R"/>
            <person name="Murakumo K"/>
            <person name="Nishida K"/>
            <person name="Terakita A"/>
            <person name="Kuratani S"/>
            <person name="Sato K"/>
            <person name="Hyodo S Kuraku.S."/>
        </authorList>
    </citation>
    <scope>NUCLEOTIDE SEQUENCE [LARGE SCALE GENOMIC DNA]</scope>
</reference>
<evidence type="ECO:0000256" key="2">
    <source>
        <dbReference type="SAM" id="SignalP"/>
    </source>
</evidence>
<evidence type="ECO:0000256" key="1">
    <source>
        <dbReference type="ARBA" id="ARBA00009817"/>
    </source>
</evidence>
<evidence type="ECO:0008006" key="5">
    <source>
        <dbReference type="Google" id="ProtNLM"/>
    </source>
</evidence>
<accession>A0A401PC82</accession>
<proteinExistence type="inferred from homology"/>